<dbReference type="InterPro" id="IPR038718">
    <property type="entry name" value="SNF2-like_sf"/>
</dbReference>
<gene>
    <name evidence="2" type="ORF">HKBW3S34_02445</name>
</gene>
<protein>
    <recommendedName>
        <fullName evidence="1">Helicase ATP-binding domain-containing protein</fullName>
    </recommendedName>
</protein>
<organism evidence="2 3">
    <name type="scientific">Candidatus Hakubella thermalkaliphila</name>
    <dbReference type="NCBI Taxonomy" id="2754717"/>
    <lineage>
        <taxon>Bacteria</taxon>
        <taxon>Bacillati</taxon>
        <taxon>Actinomycetota</taxon>
        <taxon>Actinomycetota incertae sedis</taxon>
        <taxon>Candidatus Hakubellales</taxon>
        <taxon>Candidatus Hakubellaceae</taxon>
        <taxon>Candidatus Hakubella</taxon>
    </lineage>
</organism>
<accession>A0A6V8PFR2</accession>
<dbReference type="EMBL" id="BLRZ01000385">
    <property type="protein sequence ID" value="GFP31525.1"/>
    <property type="molecule type" value="Genomic_DNA"/>
</dbReference>
<reference evidence="2 3" key="1">
    <citation type="journal article" date="2020" name="Front. Microbiol.">
        <title>Single-cell genomics of novel Actinobacteria with the Wood-Ljungdahl pathway discovered in a serpentinizing system.</title>
        <authorList>
            <person name="Merino N."/>
            <person name="Kawai M."/>
            <person name="Boyd E.S."/>
            <person name="Colman D.R."/>
            <person name="McGlynn S.E."/>
            <person name="Nealson K.H."/>
            <person name="Kurokawa K."/>
            <person name="Hongoh Y."/>
        </authorList>
    </citation>
    <scope>NUCLEOTIDE SEQUENCE [LARGE SCALE GENOMIC DNA]</scope>
    <source>
        <strain evidence="2 3">S34</strain>
    </source>
</reference>
<evidence type="ECO:0000313" key="2">
    <source>
        <dbReference type="EMBL" id="GFP31525.1"/>
    </source>
</evidence>
<dbReference type="Gene3D" id="3.40.50.10810">
    <property type="entry name" value="Tandem AAA-ATPase domain"/>
    <property type="match status" value="1"/>
</dbReference>
<evidence type="ECO:0000313" key="3">
    <source>
        <dbReference type="Proteomes" id="UP000588083"/>
    </source>
</evidence>
<dbReference type="RefSeq" id="WP_258190554.1">
    <property type="nucleotide sequence ID" value="NZ_BLRZ01000385.1"/>
</dbReference>
<feature type="non-terminal residue" evidence="2">
    <location>
        <position position="204"/>
    </location>
</feature>
<dbReference type="PANTHER" id="PTHR10799">
    <property type="entry name" value="SNF2/RAD54 HELICASE FAMILY"/>
    <property type="match status" value="1"/>
</dbReference>
<feature type="domain" description="Helicase ATP-binding" evidence="1">
    <location>
        <begin position="16"/>
        <end position="161"/>
    </location>
</feature>
<dbReference type="PROSITE" id="PS51192">
    <property type="entry name" value="HELICASE_ATP_BIND_1"/>
    <property type="match status" value="1"/>
</dbReference>
<dbReference type="GO" id="GO:0005524">
    <property type="term" value="F:ATP binding"/>
    <property type="evidence" value="ECO:0007669"/>
    <property type="project" value="InterPro"/>
</dbReference>
<dbReference type="SMART" id="SM00487">
    <property type="entry name" value="DEXDc"/>
    <property type="match status" value="1"/>
</dbReference>
<dbReference type="InterPro" id="IPR000330">
    <property type="entry name" value="SNF2_N"/>
</dbReference>
<dbReference type="InterPro" id="IPR027417">
    <property type="entry name" value="P-loop_NTPase"/>
</dbReference>
<dbReference type="Pfam" id="PF00176">
    <property type="entry name" value="SNF2-rel_dom"/>
    <property type="match status" value="1"/>
</dbReference>
<comment type="caution">
    <text evidence="2">The sequence shown here is derived from an EMBL/GenBank/DDBJ whole genome shotgun (WGS) entry which is preliminary data.</text>
</comment>
<dbReference type="AlphaFoldDB" id="A0A6V8PFR2"/>
<keyword evidence="3" id="KW-1185">Reference proteome</keyword>
<dbReference type="Proteomes" id="UP000588083">
    <property type="component" value="Unassembled WGS sequence"/>
</dbReference>
<dbReference type="InterPro" id="IPR014001">
    <property type="entry name" value="Helicase_ATP-bd"/>
</dbReference>
<sequence>MASTTFALYRHQKLALQYMRVNDSFALFMEQGCGKTLPTLCRILELVKEGCISNALVVAPKTTMGVWYRDIEIFASADQKLLLSAMTIINYDKVWRRTSFNREWGCIVLDESHKIKTRTAKRANALLRIALKSKYRYILTGTPIGNGQLENIWAQYAFLQPYLYIYKNGSRVASRIFGTYAQFETKYCVLNQYWKPYKYLHVDE</sequence>
<proteinExistence type="predicted"/>
<dbReference type="SUPFAM" id="SSF52540">
    <property type="entry name" value="P-loop containing nucleoside triphosphate hydrolases"/>
    <property type="match status" value="1"/>
</dbReference>
<evidence type="ECO:0000259" key="1">
    <source>
        <dbReference type="PROSITE" id="PS51192"/>
    </source>
</evidence>
<name>A0A6V8PFR2_9ACTN</name>